<gene>
    <name evidence="2" type="ORF">SAMN04488051_101201</name>
</gene>
<evidence type="ECO:0000313" key="2">
    <source>
        <dbReference type="EMBL" id="SDZ97368.1"/>
    </source>
</evidence>
<keyword evidence="3" id="KW-1185">Reference proteome</keyword>
<feature type="transmembrane region" description="Helical" evidence="1">
    <location>
        <begin position="34"/>
        <end position="54"/>
    </location>
</feature>
<accession>A0A1H3XFN6</accession>
<proteinExistence type="predicted"/>
<keyword evidence="1" id="KW-0812">Transmembrane</keyword>
<protein>
    <submittedName>
        <fullName evidence="2">Uncharacterized protein</fullName>
    </submittedName>
</protein>
<dbReference type="EMBL" id="FNRM01000001">
    <property type="protein sequence ID" value="SDZ97368.1"/>
    <property type="molecule type" value="Genomic_DNA"/>
</dbReference>
<keyword evidence="1" id="KW-1133">Transmembrane helix</keyword>
<dbReference type="AlphaFoldDB" id="A0A1H3XFN6"/>
<evidence type="ECO:0000256" key="1">
    <source>
        <dbReference type="SAM" id="Phobius"/>
    </source>
</evidence>
<organism evidence="2 3">
    <name type="scientific">Alkalimonas amylolytica</name>
    <dbReference type="NCBI Taxonomy" id="152573"/>
    <lineage>
        <taxon>Bacteria</taxon>
        <taxon>Pseudomonadati</taxon>
        <taxon>Pseudomonadota</taxon>
        <taxon>Gammaproteobacteria</taxon>
        <taxon>Alkalimonas</taxon>
    </lineage>
</organism>
<reference evidence="2 3" key="1">
    <citation type="submission" date="2016-10" db="EMBL/GenBank/DDBJ databases">
        <authorList>
            <person name="de Groot N.N."/>
        </authorList>
    </citation>
    <scope>NUCLEOTIDE SEQUENCE [LARGE SCALE GENOMIC DNA]</scope>
    <source>
        <strain evidence="2 3">CGMCC 1.3430</strain>
    </source>
</reference>
<dbReference type="Proteomes" id="UP000198773">
    <property type="component" value="Unassembled WGS sequence"/>
</dbReference>
<keyword evidence="1" id="KW-0472">Membrane</keyword>
<name>A0A1H3XFN6_ALKAM</name>
<evidence type="ECO:0000313" key="3">
    <source>
        <dbReference type="Proteomes" id="UP000198773"/>
    </source>
</evidence>
<sequence>MIRLIFLLPLLMFAAWFWFLQSQGLSLQQGKKGFIYIGIFNLAIGALLAGIIWLTQR</sequence>
<dbReference type="RefSeq" id="WP_171907506.1">
    <property type="nucleotide sequence ID" value="NZ_FNRM01000001.1"/>
</dbReference>